<evidence type="ECO:0008006" key="5">
    <source>
        <dbReference type="Google" id="ProtNLM"/>
    </source>
</evidence>
<comment type="caution">
    <text evidence="3">The sequence shown here is derived from an EMBL/GenBank/DDBJ whole genome shotgun (WGS) entry which is preliminary data.</text>
</comment>
<comment type="similarity">
    <text evidence="1">Belongs to the HSBP1 family.</text>
</comment>
<sequence length="166" mass="16491">MPFTQPLVPSPSLSSPSSSSPALSLSSTSTSLKQPAPAPATTHTVGLGVSGAGDLVPPPAADDDLLLEPDPRATVTSPLELTHFVDSLLSDLEARFDTISNDVLSRLNGLSSRVDSLETSLAQLMSGNAPAGAPTAGSPSTHVAESAGRGAAPAGEAGEAAAVEAR</sequence>
<evidence type="ECO:0000256" key="1">
    <source>
        <dbReference type="ARBA" id="ARBA00006349"/>
    </source>
</evidence>
<proteinExistence type="inferred from homology"/>
<name>A0AAV5GW97_9BASI</name>
<evidence type="ECO:0000313" key="3">
    <source>
        <dbReference type="EMBL" id="GJN94244.1"/>
    </source>
</evidence>
<dbReference type="GO" id="GO:0003714">
    <property type="term" value="F:transcription corepressor activity"/>
    <property type="evidence" value="ECO:0007669"/>
    <property type="project" value="InterPro"/>
</dbReference>
<dbReference type="Pfam" id="PF06825">
    <property type="entry name" value="HSBP1"/>
    <property type="match status" value="1"/>
</dbReference>
<keyword evidence="4" id="KW-1185">Reference proteome</keyword>
<reference evidence="3 4" key="1">
    <citation type="submission" date="2021-12" db="EMBL/GenBank/DDBJ databases">
        <title>High titer production of polyol ester of fatty acids by Rhodotorula paludigena BS15 towards product separation-free biomass refinery.</title>
        <authorList>
            <person name="Mano J."/>
            <person name="Ono H."/>
            <person name="Tanaka T."/>
            <person name="Naito K."/>
            <person name="Sushida H."/>
            <person name="Ike M."/>
            <person name="Tokuyasu K."/>
            <person name="Kitaoka M."/>
        </authorList>
    </citation>
    <scope>NUCLEOTIDE SEQUENCE [LARGE SCALE GENOMIC DNA]</scope>
    <source>
        <strain evidence="3 4">BS15</strain>
    </source>
</reference>
<accession>A0AAV5GW97</accession>
<feature type="compositionally biased region" description="Low complexity" evidence="2">
    <location>
        <begin position="126"/>
        <end position="166"/>
    </location>
</feature>
<feature type="compositionally biased region" description="Low complexity" evidence="2">
    <location>
        <begin position="1"/>
        <end position="32"/>
    </location>
</feature>
<organism evidence="3 4">
    <name type="scientific">Rhodotorula paludigena</name>
    <dbReference type="NCBI Taxonomy" id="86838"/>
    <lineage>
        <taxon>Eukaryota</taxon>
        <taxon>Fungi</taxon>
        <taxon>Dikarya</taxon>
        <taxon>Basidiomycota</taxon>
        <taxon>Pucciniomycotina</taxon>
        <taxon>Microbotryomycetes</taxon>
        <taxon>Sporidiobolales</taxon>
        <taxon>Sporidiobolaceae</taxon>
        <taxon>Rhodotorula</taxon>
    </lineage>
</organism>
<dbReference type="EMBL" id="BQKY01000016">
    <property type="protein sequence ID" value="GJN94244.1"/>
    <property type="molecule type" value="Genomic_DNA"/>
</dbReference>
<dbReference type="Gene3D" id="1.20.5.430">
    <property type="match status" value="1"/>
</dbReference>
<evidence type="ECO:0000313" key="4">
    <source>
        <dbReference type="Proteomes" id="UP001342314"/>
    </source>
</evidence>
<protein>
    <recommendedName>
        <fullName evidence="5">Heat shock factor binding protein 1-domain-containing protein</fullName>
    </recommendedName>
</protein>
<dbReference type="Proteomes" id="UP001342314">
    <property type="component" value="Unassembled WGS sequence"/>
</dbReference>
<feature type="region of interest" description="Disordered" evidence="2">
    <location>
        <begin position="1"/>
        <end position="71"/>
    </location>
</feature>
<gene>
    <name evidence="3" type="ORF">Rhopal_007318-T1</name>
</gene>
<feature type="region of interest" description="Disordered" evidence="2">
    <location>
        <begin position="125"/>
        <end position="166"/>
    </location>
</feature>
<evidence type="ECO:0000256" key="2">
    <source>
        <dbReference type="SAM" id="MobiDB-lite"/>
    </source>
</evidence>
<dbReference type="AlphaFoldDB" id="A0AAV5GW97"/>
<dbReference type="InterPro" id="IPR009643">
    <property type="entry name" value="HS1-bd"/>
</dbReference>